<dbReference type="Proteomes" id="UP000030745">
    <property type="component" value="Unassembled WGS sequence"/>
</dbReference>
<dbReference type="GeneID" id="24125212"/>
<gene>
    <name evidence="2" type="ORF">SPRG_02669</name>
</gene>
<evidence type="ECO:0000256" key="1">
    <source>
        <dbReference type="SAM" id="Phobius"/>
    </source>
</evidence>
<protein>
    <submittedName>
        <fullName evidence="2">Uncharacterized protein</fullName>
    </submittedName>
</protein>
<keyword evidence="3" id="KW-1185">Reference proteome</keyword>
<keyword evidence="1" id="KW-0472">Membrane</keyword>
<reference evidence="2 3" key="1">
    <citation type="journal article" date="2013" name="PLoS Genet.">
        <title>Distinctive expansion of potential virulence genes in the genome of the oomycete fish pathogen Saprolegnia parasitica.</title>
        <authorList>
            <person name="Jiang R.H."/>
            <person name="de Bruijn I."/>
            <person name="Haas B.J."/>
            <person name="Belmonte R."/>
            <person name="Lobach L."/>
            <person name="Christie J."/>
            <person name="van den Ackerveken G."/>
            <person name="Bottin A."/>
            <person name="Bulone V."/>
            <person name="Diaz-Moreno S.M."/>
            <person name="Dumas B."/>
            <person name="Fan L."/>
            <person name="Gaulin E."/>
            <person name="Govers F."/>
            <person name="Grenville-Briggs L.J."/>
            <person name="Horner N.R."/>
            <person name="Levin J.Z."/>
            <person name="Mammella M."/>
            <person name="Meijer H.J."/>
            <person name="Morris P."/>
            <person name="Nusbaum C."/>
            <person name="Oome S."/>
            <person name="Phillips A.J."/>
            <person name="van Rooyen D."/>
            <person name="Rzeszutek E."/>
            <person name="Saraiva M."/>
            <person name="Secombes C.J."/>
            <person name="Seidl M.F."/>
            <person name="Snel B."/>
            <person name="Stassen J.H."/>
            <person name="Sykes S."/>
            <person name="Tripathy S."/>
            <person name="van den Berg H."/>
            <person name="Vega-Arreguin J.C."/>
            <person name="Wawra S."/>
            <person name="Young S.K."/>
            <person name="Zeng Q."/>
            <person name="Dieguez-Uribeondo J."/>
            <person name="Russ C."/>
            <person name="Tyler B.M."/>
            <person name="van West P."/>
        </authorList>
    </citation>
    <scope>NUCLEOTIDE SEQUENCE [LARGE SCALE GENOMIC DNA]</scope>
    <source>
        <strain evidence="2 3">CBS 223.65</strain>
    </source>
</reference>
<feature type="transmembrane region" description="Helical" evidence="1">
    <location>
        <begin position="117"/>
        <end position="140"/>
    </location>
</feature>
<keyword evidence="1" id="KW-0812">Transmembrane</keyword>
<evidence type="ECO:0000313" key="2">
    <source>
        <dbReference type="EMBL" id="KDO32978.1"/>
    </source>
</evidence>
<organism evidence="2 3">
    <name type="scientific">Saprolegnia parasitica (strain CBS 223.65)</name>
    <dbReference type="NCBI Taxonomy" id="695850"/>
    <lineage>
        <taxon>Eukaryota</taxon>
        <taxon>Sar</taxon>
        <taxon>Stramenopiles</taxon>
        <taxon>Oomycota</taxon>
        <taxon>Saprolegniomycetes</taxon>
        <taxon>Saprolegniales</taxon>
        <taxon>Saprolegniaceae</taxon>
        <taxon>Saprolegnia</taxon>
    </lineage>
</organism>
<dbReference type="InterPro" id="IPR036259">
    <property type="entry name" value="MFS_trans_sf"/>
</dbReference>
<keyword evidence="1" id="KW-1133">Transmembrane helix</keyword>
<dbReference type="AlphaFoldDB" id="A0A067CR28"/>
<sequence length="174" mass="18645">MAAETDAIESSYTSVLAPVSFRVHGIQTDVVEASPGVVAIASKHFYFTNCRVGMALLGRRRSSTASPLVQGSREFMRSVCQALNLLTTTLGSVVAGGVNSIFSVWVTTNLNDGSLELVFYTLAGLVVLNLLGFVLVARGFEYHVPDHLKLDLVSGYSPALPRATRRSRKPSGVV</sequence>
<dbReference type="VEuPathDB" id="FungiDB:SPRG_02669"/>
<dbReference type="Gene3D" id="1.20.1250.20">
    <property type="entry name" value="MFS general substrate transporter like domains"/>
    <property type="match status" value="1"/>
</dbReference>
<dbReference type="EMBL" id="KK583194">
    <property type="protein sequence ID" value="KDO32978.1"/>
    <property type="molecule type" value="Genomic_DNA"/>
</dbReference>
<dbReference type="OrthoDB" id="10593232at2759"/>
<proteinExistence type="predicted"/>
<accession>A0A067CR28</accession>
<dbReference type="RefSeq" id="XP_012196623.1">
    <property type="nucleotide sequence ID" value="XM_012341233.1"/>
</dbReference>
<dbReference type="KEGG" id="spar:SPRG_02669"/>
<name>A0A067CR28_SAPPC</name>
<feature type="transmembrane region" description="Helical" evidence="1">
    <location>
        <begin position="82"/>
        <end position="105"/>
    </location>
</feature>
<evidence type="ECO:0000313" key="3">
    <source>
        <dbReference type="Proteomes" id="UP000030745"/>
    </source>
</evidence>